<evidence type="ECO:0000313" key="2">
    <source>
        <dbReference type="Proteomes" id="UP000030764"/>
    </source>
</evidence>
<dbReference type="InterPro" id="IPR050951">
    <property type="entry name" value="Retrovirus_Pol_polyprotein"/>
</dbReference>
<organism evidence="1 2">
    <name type="scientific">Trichuris suis</name>
    <name type="common">pig whipworm</name>
    <dbReference type="NCBI Taxonomy" id="68888"/>
    <lineage>
        <taxon>Eukaryota</taxon>
        <taxon>Metazoa</taxon>
        <taxon>Ecdysozoa</taxon>
        <taxon>Nematoda</taxon>
        <taxon>Enoplea</taxon>
        <taxon>Dorylaimia</taxon>
        <taxon>Trichinellida</taxon>
        <taxon>Trichuridae</taxon>
        <taxon>Trichuris</taxon>
    </lineage>
</organism>
<dbReference type="PANTHER" id="PTHR37984">
    <property type="entry name" value="PROTEIN CBG26694"/>
    <property type="match status" value="1"/>
</dbReference>
<keyword evidence="2" id="KW-1185">Reference proteome</keyword>
<dbReference type="AlphaFoldDB" id="A0A085M4A9"/>
<proteinExistence type="predicted"/>
<evidence type="ECO:0008006" key="3">
    <source>
        <dbReference type="Google" id="ProtNLM"/>
    </source>
</evidence>
<dbReference type="EMBL" id="KL363232">
    <property type="protein sequence ID" value="KFD52055.1"/>
    <property type="molecule type" value="Genomic_DNA"/>
</dbReference>
<dbReference type="Proteomes" id="UP000030764">
    <property type="component" value="Unassembled WGS sequence"/>
</dbReference>
<accession>A0A085M4A9</accession>
<evidence type="ECO:0000313" key="1">
    <source>
        <dbReference type="EMBL" id="KFD52055.1"/>
    </source>
</evidence>
<sequence>MFLVGKRFHVETDHRPLVPLLSTKCLDDLPPRIQRFHMRLMRFNFSISHVPGKQLVTADTLSRAPAGQPRQMDDDFPISTYRDQYVCHLRGRVWKCDREPTEGSGSLPRRRQYV</sequence>
<protein>
    <recommendedName>
        <fullName evidence="3">Reverse transcriptase RNase H-like domain-containing protein</fullName>
    </recommendedName>
</protein>
<gene>
    <name evidence="1" type="ORF">M513_07037</name>
</gene>
<reference evidence="1 2" key="1">
    <citation type="journal article" date="2014" name="Nat. Genet.">
        <title>Genome and transcriptome of the porcine whipworm Trichuris suis.</title>
        <authorList>
            <person name="Jex A.R."/>
            <person name="Nejsum P."/>
            <person name="Schwarz E.M."/>
            <person name="Hu L."/>
            <person name="Young N.D."/>
            <person name="Hall R.S."/>
            <person name="Korhonen P.K."/>
            <person name="Liao S."/>
            <person name="Thamsborg S."/>
            <person name="Xia J."/>
            <person name="Xu P."/>
            <person name="Wang S."/>
            <person name="Scheerlinck J.P."/>
            <person name="Hofmann A."/>
            <person name="Sternberg P.W."/>
            <person name="Wang J."/>
            <person name="Gasser R.B."/>
        </authorList>
    </citation>
    <scope>NUCLEOTIDE SEQUENCE [LARGE SCALE GENOMIC DNA]</scope>
    <source>
        <strain evidence="1">DCEP-RM93M</strain>
    </source>
</reference>
<dbReference type="PANTHER" id="PTHR37984:SF9">
    <property type="entry name" value="INTEGRASE CATALYTIC DOMAIN-CONTAINING PROTEIN"/>
    <property type="match status" value="1"/>
</dbReference>
<name>A0A085M4A9_9BILA</name>